<dbReference type="EMBL" id="CP002582">
    <property type="protein sequence ID" value="ADZ82817.1"/>
    <property type="molecule type" value="Genomic_DNA"/>
</dbReference>
<dbReference type="PANTHER" id="PTHR23291:SF50">
    <property type="entry name" value="PROTEIN LIFEGUARD 4"/>
    <property type="match status" value="1"/>
</dbReference>
<feature type="transmembrane region" description="Helical" evidence="6">
    <location>
        <begin position="145"/>
        <end position="170"/>
    </location>
</feature>
<feature type="transmembrane region" description="Helical" evidence="6">
    <location>
        <begin position="55"/>
        <end position="73"/>
    </location>
</feature>
<comment type="subcellular location">
    <subcellularLocation>
        <location evidence="1">Membrane</location>
        <topology evidence="1">Multi-pass membrane protein</topology>
    </subcellularLocation>
</comment>
<reference evidence="7 8" key="1">
    <citation type="journal article" date="2011" name="J. Bacteriol.">
        <title>Complete genome sequence of the cellulose-degrading bacterium Cellulosilyticum lentocellum.</title>
        <authorList>
            <consortium name="US DOE Joint Genome Institute"/>
            <person name="Miller D.A."/>
            <person name="Suen G."/>
            <person name="Bruce D."/>
            <person name="Copeland A."/>
            <person name="Cheng J.F."/>
            <person name="Detter C."/>
            <person name="Goodwin L.A."/>
            <person name="Han C.S."/>
            <person name="Hauser L.J."/>
            <person name="Land M.L."/>
            <person name="Lapidus A."/>
            <person name="Lucas S."/>
            <person name="Meincke L."/>
            <person name="Pitluck S."/>
            <person name="Tapia R."/>
            <person name="Teshima H."/>
            <person name="Woyke T."/>
            <person name="Fox B.G."/>
            <person name="Angert E.R."/>
            <person name="Currie C.R."/>
        </authorList>
    </citation>
    <scope>NUCLEOTIDE SEQUENCE [LARGE SCALE GENOMIC DNA]</scope>
    <source>
        <strain evidence="8">ATCC 49066 / DSM 5427 / NCIMB 11756 / RHM5</strain>
    </source>
</reference>
<keyword evidence="4 6" id="KW-1133">Transmembrane helix</keyword>
<gene>
    <name evidence="7" type="ordered locus">Clole_1087</name>
</gene>
<dbReference type="PANTHER" id="PTHR23291">
    <property type="entry name" value="BAX INHIBITOR-RELATED"/>
    <property type="match status" value="1"/>
</dbReference>
<evidence type="ECO:0000256" key="5">
    <source>
        <dbReference type="ARBA" id="ARBA00023136"/>
    </source>
</evidence>
<evidence type="ECO:0000256" key="2">
    <source>
        <dbReference type="ARBA" id="ARBA00010350"/>
    </source>
</evidence>
<sequence>MLFAIAEVVVVIALSARAHKMSSLAAKGWFVVYSVLNGITLSAIFVVYEIGAIGYAFLVTAGVFAVMTIYGYVTKTDLSKIGSLFVMALFGLLIATFVGSFINTPGYTMALMYVTVFIFIGLIGWDTQKIKQYAYAQADSNGALANASILGALTLYLDFINIFISLVRIFGSRD</sequence>
<evidence type="ECO:0000256" key="6">
    <source>
        <dbReference type="RuleBase" id="RU004379"/>
    </source>
</evidence>
<proteinExistence type="inferred from homology"/>
<evidence type="ECO:0000256" key="3">
    <source>
        <dbReference type="ARBA" id="ARBA00022692"/>
    </source>
</evidence>
<feature type="transmembrane region" description="Helical" evidence="6">
    <location>
        <begin position="106"/>
        <end position="125"/>
    </location>
</feature>
<keyword evidence="3 6" id="KW-0812">Transmembrane</keyword>
<feature type="transmembrane region" description="Helical" evidence="6">
    <location>
        <begin position="79"/>
        <end position="99"/>
    </location>
</feature>
<dbReference type="KEGG" id="cle:Clole_1087"/>
<dbReference type="Proteomes" id="UP000008467">
    <property type="component" value="Chromosome"/>
</dbReference>
<dbReference type="AlphaFoldDB" id="F2JS03"/>
<keyword evidence="5 6" id="KW-0472">Membrane</keyword>
<comment type="similarity">
    <text evidence="2 6">Belongs to the BI1 family.</text>
</comment>
<accession>F2JS03</accession>
<protein>
    <submittedName>
        <fullName evidence="7">Uncharacterized protein</fullName>
    </submittedName>
</protein>
<feature type="transmembrane region" description="Helical" evidence="6">
    <location>
        <begin position="28"/>
        <end position="48"/>
    </location>
</feature>
<dbReference type="InterPro" id="IPR006214">
    <property type="entry name" value="Bax_inhibitor_1-related"/>
</dbReference>
<dbReference type="Pfam" id="PF01027">
    <property type="entry name" value="Bax1-I"/>
    <property type="match status" value="1"/>
</dbReference>
<dbReference type="GO" id="GO:0016020">
    <property type="term" value="C:membrane"/>
    <property type="evidence" value="ECO:0007669"/>
    <property type="project" value="UniProtKB-SubCell"/>
</dbReference>
<name>F2JS03_CELLD</name>
<evidence type="ECO:0000256" key="4">
    <source>
        <dbReference type="ARBA" id="ARBA00022989"/>
    </source>
</evidence>
<evidence type="ECO:0000256" key="1">
    <source>
        <dbReference type="ARBA" id="ARBA00004141"/>
    </source>
</evidence>
<dbReference type="CDD" id="cd10432">
    <property type="entry name" value="BI-1-like_bacterial"/>
    <property type="match status" value="1"/>
</dbReference>
<dbReference type="STRING" id="642492.Clole_1087"/>
<keyword evidence="8" id="KW-1185">Reference proteome</keyword>
<dbReference type="eggNOG" id="COG0670">
    <property type="taxonomic scope" value="Bacteria"/>
</dbReference>
<evidence type="ECO:0000313" key="7">
    <source>
        <dbReference type="EMBL" id="ADZ82817.1"/>
    </source>
</evidence>
<dbReference type="HOGENOM" id="CLU_058671_1_0_9"/>
<organism evidence="7 8">
    <name type="scientific">Cellulosilyticum lentocellum (strain ATCC 49066 / DSM 5427 / NCIMB 11756 / RHM5)</name>
    <name type="common">Clostridium lentocellum</name>
    <dbReference type="NCBI Taxonomy" id="642492"/>
    <lineage>
        <taxon>Bacteria</taxon>
        <taxon>Bacillati</taxon>
        <taxon>Bacillota</taxon>
        <taxon>Clostridia</taxon>
        <taxon>Lachnospirales</taxon>
        <taxon>Cellulosilyticaceae</taxon>
        <taxon>Cellulosilyticum</taxon>
    </lineage>
</organism>
<evidence type="ECO:0000313" key="8">
    <source>
        <dbReference type="Proteomes" id="UP000008467"/>
    </source>
</evidence>
<dbReference type="RefSeq" id="WP_013656116.1">
    <property type="nucleotide sequence ID" value="NC_015275.1"/>
</dbReference>